<dbReference type="RefSeq" id="WP_068708319.1">
    <property type="nucleotide sequence ID" value="NZ_LRIE01000070.1"/>
</dbReference>
<dbReference type="Gene3D" id="3.20.20.70">
    <property type="entry name" value="Aldolase class I"/>
    <property type="match status" value="1"/>
</dbReference>
<dbReference type="PANTHER" id="PTHR35273">
    <property type="entry name" value="ALPHA-1,4 POLYGALACTOSAMINIDASE, PUTATIVE (AFU_ORTHOLOGUE AFUA_3G07890)-RELATED"/>
    <property type="match status" value="1"/>
</dbReference>
<dbReference type="Pfam" id="PF03537">
    <property type="entry name" value="Glyco_hydro_114"/>
    <property type="match status" value="1"/>
</dbReference>
<dbReference type="Proteomes" id="UP000076447">
    <property type="component" value="Unassembled WGS sequence"/>
</dbReference>
<dbReference type="STRING" id="43678.OJAG_18900"/>
<proteinExistence type="predicted"/>
<dbReference type="InterPro" id="IPR013785">
    <property type="entry name" value="Aldolase_TIM"/>
</dbReference>
<gene>
    <name evidence="3" type="ORF">OJAG_18900</name>
</gene>
<comment type="caution">
    <text evidence="3">The sequence shown here is derived from an EMBL/GenBank/DDBJ whole genome shotgun (WGS) entry which is preliminary data.</text>
</comment>
<keyword evidence="1" id="KW-0732">Signal</keyword>
<accession>A0A165S2G1</accession>
<evidence type="ECO:0000256" key="1">
    <source>
        <dbReference type="SAM" id="SignalP"/>
    </source>
</evidence>
<feature type="signal peptide" evidence="1">
    <location>
        <begin position="1"/>
        <end position="29"/>
    </location>
</feature>
<reference evidence="3 4" key="1">
    <citation type="submission" date="2016-01" db="EMBL/GenBank/DDBJ databases">
        <title>Genome sequence of Oerskovia enterophila VJag, an agar and cellulose degrading bacterium.</title>
        <authorList>
            <person name="Poehlein A."/>
            <person name="Jag V."/>
            <person name="Bengelsdorf F."/>
            <person name="Duerre P."/>
            <person name="Daniel R."/>
        </authorList>
    </citation>
    <scope>NUCLEOTIDE SEQUENCE [LARGE SCALE GENOMIC DNA]</scope>
    <source>
        <strain evidence="3 4">VJag</strain>
    </source>
</reference>
<protein>
    <recommendedName>
        <fullName evidence="2">Glycoside-hydrolase family GH114 TIM-barrel domain-containing protein</fullName>
    </recommendedName>
</protein>
<dbReference type="InterPro" id="IPR017853">
    <property type="entry name" value="GH"/>
</dbReference>
<dbReference type="EMBL" id="LRIE01000070">
    <property type="protein sequence ID" value="KZM35459.1"/>
    <property type="molecule type" value="Genomic_DNA"/>
</dbReference>
<evidence type="ECO:0000259" key="2">
    <source>
        <dbReference type="Pfam" id="PF03537"/>
    </source>
</evidence>
<dbReference type="PATRIC" id="fig|43678.3.peg.1971"/>
<dbReference type="SUPFAM" id="SSF51445">
    <property type="entry name" value="(Trans)glycosidases"/>
    <property type="match status" value="1"/>
</dbReference>
<feature type="chain" id="PRO_5039464528" description="Glycoside-hydrolase family GH114 TIM-barrel domain-containing protein" evidence="1">
    <location>
        <begin position="30"/>
        <end position="294"/>
    </location>
</feature>
<evidence type="ECO:0000313" key="3">
    <source>
        <dbReference type="EMBL" id="KZM35459.1"/>
    </source>
</evidence>
<dbReference type="InterPro" id="IPR004352">
    <property type="entry name" value="GH114_TIM-barrel"/>
</dbReference>
<feature type="domain" description="Glycoside-hydrolase family GH114 TIM-barrel" evidence="2">
    <location>
        <begin position="64"/>
        <end position="282"/>
    </location>
</feature>
<dbReference type="PROSITE" id="PS51257">
    <property type="entry name" value="PROKAR_LIPOPROTEIN"/>
    <property type="match status" value="1"/>
</dbReference>
<sequence length="294" mass="30617">MLPTRSALPLASSVLALALLAGCTAPAPAPTSARDDLEPTTSVSAAVGQEDEAPAPPPAGAGLDYQLGGAYPPPDGVTVVVRDVTDSPAGAGYDVCYVNGFQTQPGESETWLRDHPDLVLRDDDGEPVADPGWPDELLLDTSTDTARREIAQVVGAQVDACADAGFDAVEPDNLDSFTRSSGLLTRDDNLALAALLIDRAHARGLAIGQKNTVELGEDGRALGFDFVVAEDCAVHDECGDYAAAYGTRVLEIEYDDEPDLSARLADACARGVSVVGRDRALSTPDDPGYAFESC</sequence>
<name>A0A165S2G1_9CELL</name>
<evidence type="ECO:0000313" key="4">
    <source>
        <dbReference type="Proteomes" id="UP000076447"/>
    </source>
</evidence>
<organism evidence="3 4">
    <name type="scientific">Oerskovia enterophila</name>
    <dbReference type="NCBI Taxonomy" id="43678"/>
    <lineage>
        <taxon>Bacteria</taxon>
        <taxon>Bacillati</taxon>
        <taxon>Actinomycetota</taxon>
        <taxon>Actinomycetes</taxon>
        <taxon>Micrococcales</taxon>
        <taxon>Cellulomonadaceae</taxon>
        <taxon>Oerskovia</taxon>
    </lineage>
</organism>
<dbReference type="AlphaFoldDB" id="A0A165S2G1"/>
<dbReference type="PANTHER" id="PTHR35273:SF2">
    <property type="entry name" value="ALPHA-GALACTOSIDASE"/>
    <property type="match status" value="1"/>
</dbReference>